<accession>A0ABY9BPW9</accession>
<feature type="transmembrane region" description="Helical" evidence="8">
    <location>
        <begin position="706"/>
        <end position="726"/>
    </location>
</feature>
<dbReference type="InterPro" id="IPR038765">
    <property type="entry name" value="Papain-like_cys_pep_sf"/>
</dbReference>
<sequence length="1133" mass="126738">MHCWSLISFNAGSPIFFHPKVKARAVPEPTGSASTAQDEQEDFQVLTAIKSEYNDILILDTPKSRLLLLDSTHNVHSIFNKEEKRTGSYWDEFASLPAIVPEGPIAIFGLGGGTAAHLLLDLWPSLKLEGWEIDEILIHKSREYLGLSDLEKHNQAGGILHVHVGDALSPLVNVPGGFAGIIIDLFSEGKVLPQLQQYGTWLILKDKLMANGRLMVNCGGADYNSAQISSINGVWVKNSTLKALCRAFPGQLSWKKMSEREGENYLALTGPFPDLKSWSATVPGFNIVSKVSLDKGMSRYVLVVYGHAFGTLATALLVLLFERNNKGKMSMAVLRDIFFLGLLGAVLGRTLYYAGMEYTSPAFASAMGNLIPSFTFVLALLCRMEKLEIWNVSSQAKIGGTLVALAGATLMTIYKGIVVISPHTRRSHEPAATSSRAFLDWEWIKGSLMLATSSLSFAAFYILQTTTLKKYPAPLTITWLMCLSGTLLAAIMTLIFDHKVSSWRLSWDISLIAPIYCGFRCFPWTAINFFLRTALTPLLPPSSSSKTSPISPWSENPYTASFPTLSTSEAPMIRGLLGLGFCVQGFRFRCFPWTAINFFLKDGLNAAPSTLQLLQNSVNLLMVRKPLYGIVSDAVYIGGQHCIPYIAIGGCKGQSIIRGIMIYGVTTFVQMLVIQKKDLVFVTAFRPLSTILVTLMGLVILRDALFLGSIVGTIVIIFGLYTTLWGKRKEKEKKLMENTNFERVKLQQFEGVEMEFSGEMNIYRESELSGDFEGEISKKRIRRALADPKSISPCRQLYLLAQNSQEQVLARKKDNKELIINNDIFYLDHISTKKGMNLRFNAYSPRINEWGDDEVSRMKRKIKTLGGYDDPKVTIWIIKIGQSVDIEQNNGAENENDEKMKVVEKDEITSDHKDNDMRNVEDGDKQDAKVHEQQEEGHKIIPMSILPNVEDSHSLSTLESLVVAYVFDVSLDKSELLVNFQYEHASRADFLTLGPRQELLDVIINVFACKLNSFENKFKGIRPTRCYLPTTFAVEECAHFFNLNGHLKNLSSVPIERPTWVDVQANGWDCGVHVINHMRRSDFMDSSSTPSHWDSTAIRHKLAIELLLDDENSEKAIILDKVQNHAKIKRKRV</sequence>
<keyword evidence="5 8" id="KW-1133">Transmembrane helix</keyword>
<dbReference type="InterPro" id="IPR029063">
    <property type="entry name" value="SAM-dependent_MTases_sf"/>
</dbReference>
<feature type="transmembrane region" description="Helical" evidence="8">
    <location>
        <begin position="679"/>
        <end position="700"/>
    </location>
</feature>
<protein>
    <recommendedName>
        <fullName evidence="9">EamA domain-containing protein</fullName>
    </recommendedName>
</protein>
<evidence type="ECO:0000256" key="4">
    <source>
        <dbReference type="ARBA" id="ARBA00022692"/>
    </source>
</evidence>
<keyword evidence="6 8" id="KW-0472">Membrane</keyword>
<dbReference type="InterPro" id="IPR039309">
    <property type="entry name" value="BT1"/>
</dbReference>
<dbReference type="SUPFAM" id="SSF103481">
    <property type="entry name" value="Multidrug resistance efflux transporter EmrE"/>
    <property type="match status" value="2"/>
</dbReference>
<gene>
    <name evidence="10" type="ORF">VitviT2T_004332</name>
</gene>
<dbReference type="PANTHER" id="PTHR31218">
    <property type="entry name" value="WAT1-RELATED PROTEIN"/>
    <property type="match status" value="1"/>
</dbReference>
<reference evidence="10 11" key="1">
    <citation type="journal article" date="2023" name="Hortic Res">
        <title>The complete reference genome for grapevine (Vitis vinifera L.) genetics and breeding.</title>
        <authorList>
            <person name="Shi X."/>
            <person name="Cao S."/>
            <person name="Wang X."/>
            <person name="Huang S."/>
            <person name="Wang Y."/>
            <person name="Liu Z."/>
            <person name="Liu W."/>
            <person name="Leng X."/>
            <person name="Peng Y."/>
            <person name="Wang N."/>
            <person name="Wang Y."/>
            <person name="Ma Z."/>
            <person name="Xu X."/>
            <person name="Zhang F."/>
            <person name="Xue H."/>
            <person name="Zhong H."/>
            <person name="Wang Y."/>
            <person name="Zhang K."/>
            <person name="Velt A."/>
            <person name="Avia K."/>
            <person name="Holtgrawe D."/>
            <person name="Grimplet J."/>
            <person name="Matus J.T."/>
            <person name="Ware D."/>
            <person name="Wu X."/>
            <person name="Wang H."/>
            <person name="Liu C."/>
            <person name="Fang Y."/>
            <person name="Rustenholz C."/>
            <person name="Cheng Z."/>
            <person name="Xiao H."/>
            <person name="Zhou Y."/>
        </authorList>
    </citation>
    <scope>NUCLEOTIDE SEQUENCE [LARGE SCALE GENOMIC DNA]</scope>
    <source>
        <strain evidence="11">cv. Pinot noir / PN40024</strain>
        <tissue evidence="10">Leaf</tissue>
    </source>
</reference>
<dbReference type="InterPro" id="IPR037185">
    <property type="entry name" value="EmrE-like"/>
</dbReference>
<feature type="transmembrane region" description="Helical" evidence="8">
    <location>
        <begin position="300"/>
        <end position="321"/>
    </location>
</feature>
<keyword evidence="3" id="KW-0813">Transport</keyword>
<evidence type="ECO:0000313" key="10">
    <source>
        <dbReference type="EMBL" id="WJZ84739.1"/>
    </source>
</evidence>
<dbReference type="Gene3D" id="3.40.50.150">
    <property type="entry name" value="Vaccinia Virus protein VP39"/>
    <property type="match status" value="1"/>
</dbReference>
<dbReference type="SUPFAM" id="SSF54001">
    <property type="entry name" value="Cysteine proteinases"/>
    <property type="match status" value="1"/>
</dbReference>
<evidence type="ECO:0000256" key="3">
    <source>
        <dbReference type="ARBA" id="ARBA00022448"/>
    </source>
</evidence>
<evidence type="ECO:0000256" key="7">
    <source>
        <dbReference type="SAM" id="MobiDB-lite"/>
    </source>
</evidence>
<feature type="transmembrane region" description="Helical" evidence="8">
    <location>
        <begin position="361"/>
        <end position="381"/>
    </location>
</feature>
<feature type="transmembrane region" description="Helical" evidence="8">
    <location>
        <begin position="475"/>
        <end position="496"/>
    </location>
</feature>
<feature type="region of interest" description="Disordered" evidence="7">
    <location>
        <begin position="907"/>
        <end position="937"/>
    </location>
</feature>
<feature type="transmembrane region" description="Helical" evidence="8">
    <location>
        <begin position="333"/>
        <end position="355"/>
    </location>
</feature>
<name>A0ABY9BPW9_VITVI</name>
<keyword evidence="4 8" id="KW-0812">Transmembrane</keyword>
<evidence type="ECO:0000256" key="8">
    <source>
        <dbReference type="SAM" id="Phobius"/>
    </source>
</evidence>
<evidence type="ECO:0000256" key="2">
    <source>
        <dbReference type="ARBA" id="ARBA00007635"/>
    </source>
</evidence>
<dbReference type="EMBL" id="CP126650">
    <property type="protein sequence ID" value="WJZ84739.1"/>
    <property type="molecule type" value="Genomic_DNA"/>
</dbReference>
<evidence type="ECO:0000313" key="11">
    <source>
        <dbReference type="Proteomes" id="UP001227230"/>
    </source>
</evidence>
<organism evidence="10 11">
    <name type="scientific">Vitis vinifera</name>
    <name type="common">Grape</name>
    <dbReference type="NCBI Taxonomy" id="29760"/>
    <lineage>
        <taxon>Eukaryota</taxon>
        <taxon>Viridiplantae</taxon>
        <taxon>Streptophyta</taxon>
        <taxon>Embryophyta</taxon>
        <taxon>Tracheophyta</taxon>
        <taxon>Spermatophyta</taxon>
        <taxon>Magnoliopsida</taxon>
        <taxon>eudicotyledons</taxon>
        <taxon>Gunneridae</taxon>
        <taxon>Pentapetalae</taxon>
        <taxon>rosids</taxon>
        <taxon>Vitales</taxon>
        <taxon>Vitaceae</taxon>
        <taxon>Viteae</taxon>
        <taxon>Vitis</taxon>
    </lineage>
</organism>
<evidence type="ECO:0000259" key="9">
    <source>
        <dbReference type="Pfam" id="PF00892"/>
    </source>
</evidence>
<dbReference type="Pfam" id="PF03092">
    <property type="entry name" value="BT1"/>
    <property type="match status" value="1"/>
</dbReference>
<dbReference type="Pfam" id="PF00892">
    <property type="entry name" value="EamA"/>
    <property type="match status" value="1"/>
</dbReference>
<feature type="transmembrane region" description="Helical" evidence="8">
    <location>
        <begin position="443"/>
        <end position="463"/>
    </location>
</feature>
<dbReference type="InterPro" id="IPR000620">
    <property type="entry name" value="EamA_dom"/>
</dbReference>
<proteinExistence type="inferred from homology"/>
<dbReference type="SUPFAM" id="SSF53335">
    <property type="entry name" value="S-adenosyl-L-methionine-dependent methyltransferases"/>
    <property type="match status" value="1"/>
</dbReference>
<evidence type="ECO:0000256" key="1">
    <source>
        <dbReference type="ARBA" id="ARBA00004141"/>
    </source>
</evidence>
<evidence type="ECO:0000256" key="6">
    <source>
        <dbReference type="ARBA" id="ARBA00023136"/>
    </source>
</evidence>
<feature type="transmembrane region" description="Helical" evidence="8">
    <location>
        <begin position="402"/>
        <end position="423"/>
    </location>
</feature>
<feature type="transmembrane region" description="Helical" evidence="8">
    <location>
        <begin position="511"/>
        <end position="531"/>
    </location>
</feature>
<keyword evidence="11" id="KW-1185">Reference proteome</keyword>
<feature type="domain" description="EamA" evidence="9">
    <location>
        <begin position="287"/>
        <end position="411"/>
    </location>
</feature>
<dbReference type="InterPro" id="IPR030184">
    <property type="entry name" value="WAT1-related"/>
</dbReference>
<dbReference type="Proteomes" id="UP001227230">
    <property type="component" value="Chromosome 3"/>
</dbReference>
<comment type="similarity">
    <text evidence="2">Belongs to the drug/metabolite transporter (DMT) superfamily. Plant drug/metabolite exporter (P-DME) (TC 2.A.7.4) family.</text>
</comment>
<comment type="subcellular location">
    <subcellularLocation>
        <location evidence="1">Membrane</location>
        <topology evidence="1">Multi-pass membrane protein</topology>
    </subcellularLocation>
</comment>
<evidence type="ECO:0000256" key="5">
    <source>
        <dbReference type="ARBA" id="ARBA00022989"/>
    </source>
</evidence>